<evidence type="ECO:0000256" key="1">
    <source>
        <dbReference type="ARBA" id="ARBA00001946"/>
    </source>
</evidence>
<dbReference type="Proteomes" id="UP000655523">
    <property type="component" value="Unassembled WGS sequence"/>
</dbReference>
<evidence type="ECO:0000259" key="5">
    <source>
        <dbReference type="Pfam" id="PF01557"/>
    </source>
</evidence>
<name>A0A972NNY6_9BURK</name>
<keyword evidence="6" id="KW-0413">Isomerase</keyword>
<keyword evidence="7" id="KW-1185">Reference proteome</keyword>
<keyword evidence="3" id="KW-0479">Metal-binding</keyword>
<evidence type="ECO:0000313" key="6">
    <source>
        <dbReference type="EMBL" id="NPT56407.1"/>
    </source>
</evidence>
<dbReference type="GO" id="GO:0016787">
    <property type="term" value="F:hydrolase activity"/>
    <property type="evidence" value="ECO:0007669"/>
    <property type="project" value="UniProtKB-KW"/>
</dbReference>
<keyword evidence="4" id="KW-0378">Hydrolase</keyword>
<dbReference type="PANTHER" id="PTHR42796">
    <property type="entry name" value="FUMARYLACETOACETATE HYDROLASE DOMAIN-CONTAINING PROTEIN 2A-RELATED"/>
    <property type="match status" value="1"/>
</dbReference>
<comment type="similarity">
    <text evidence="2">Belongs to the FAH family.</text>
</comment>
<dbReference type="Pfam" id="PF01557">
    <property type="entry name" value="FAA_hydrolase"/>
    <property type="match status" value="1"/>
</dbReference>
<dbReference type="PANTHER" id="PTHR42796:SF4">
    <property type="entry name" value="FUMARYLACETOACETATE HYDROLASE DOMAIN-CONTAINING PROTEIN 2A"/>
    <property type="match status" value="1"/>
</dbReference>
<dbReference type="InterPro" id="IPR011234">
    <property type="entry name" value="Fumarylacetoacetase-like_C"/>
</dbReference>
<evidence type="ECO:0000256" key="2">
    <source>
        <dbReference type="ARBA" id="ARBA00010211"/>
    </source>
</evidence>
<dbReference type="GO" id="GO:0016853">
    <property type="term" value="F:isomerase activity"/>
    <property type="evidence" value="ECO:0007669"/>
    <property type="project" value="UniProtKB-KW"/>
</dbReference>
<gene>
    <name evidence="6" type="ORF">GNZ13_17895</name>
</gene>
<feature type="domain" description="Fumarylacetoacetase-like C-terminal" evidence="5">
    <location>
        <begin position="78"/>
        <end position="280"/>
    </location>
</feature>
<dbReference type="InterPro" id="IPR051121">
    <property type="entry name" value="FAH"/>
</dbReference>
<comment type="cofactor">
    <cofactor evidence="1">
        <name>Mg(2+)</name>
        <dbReference type="ChEBI" id="CHEBI:18420"/>
    </cofactor>
</comment>
<evidence type="ECO:0000313" key="7">
    <source>
        <dbReference type="Proteomes" id="UP000655523"/>
    </source>
</evidence>
<dbReference type="Gene3D" id="3.90.850.10">
    <property type="entry name" value="Fumarylacetoacetase-like, C-terminal domain"/>
    <property type="match status" value="1"/>
</dbReference>
<protein>
    <submittedName>
        <fullName evidence="6">5-carboxymethyl-2-hydroxymuconate isomerase</fullName>
    </submittedName>
</protein>
<dbReference type="AlphaFoldDB" id="A0A972NNY6"/>
<dbReference type="RefSeq" id="WP_172166777.1">
    <property type="nucleotide sequence ID" value="NZ_WOEZ01000092.1"/>
</dbReference>
<dbReference type="GO" id="GO:0019752">
    <property type="term" value="P:carboxylic acid metabolic process"/>
    <property type="evidence" value="ECO:0007669"/>
    <property type="project" value="UniProtKB-ARBA"/>
</dbReference>
<dbReference type="GO" id="GO:0046872">
    <property type="term" value="F:metal ion binding"/>
    <property type="evidence" value="ECO:0007669"/>
    <property type="project" value="UniProtKB-KW"/>
</dbReference>
<dbReference type="SUPFAM" id="SSF56529">
    <property type="entry name" value="FAH"/>
    <property type="match status" value="1"/>
</dbReference>
<dbReference type="FunFam" id="3.90.850.10:FF:000002">
    <property type="entry name" value="2-hydroxyhepta-2,4-diene-1,7-dioate isomerase"/>
    <property type="match status" value="1"/>
</dbReference>
<evidence type="ECO:0000256" key="3">
    <source>
        <dbReference type="ARBA" id="ARBA00022723"/>
    </source>
</evidence>
<dbReference type="EMBL" id="WOEZ01000092">
    <property type="protein sequence ID" value="NPT56407.1"/>
    <property type="molecule type" value="Genomic_DNA"/>
</dbReference>
<comment type="caution">
    <text evidence="6">The sequence shown here is derived from an EMBL/GenBank/DDBJ whole genome shotgun (WGS) entry which is preliminary data.</text>
</comment>
<proteinExistence type="inferred from homology"/>
<organism evidence="6 7">
    <name type="scientific">Paraburkholderia elongata</name>
    <dbReference type="NCBI Taxonomy" id="2675747"/>
    <lineage>
        <taxon>Bacteria</taxon>
        <taxon>Pseudomonadati</taxon>
        <taxon>Pseudomonadota</taxon>
        <taxon>Betaproteobacteria</taxon>
        <taxon>Burkholderiales</taxon>
        <taxon>Burkholderiaceae</taxon>
        <taxon>Paraburkholderia</taxon>
    </lineage>
</organism>
<dbReference type="InterPro" id="IPR036663">
    <property type="entry name" value="Fumarylacetoacetase_C_sf"/>
</dbReference>
<reference evidence="6 7" key="1">
    <citation type="submission" date="2019-11" db="EMBL/GenBank/DDBJ databases">
        <title>Metabolism of dissolved organic matter in forest soils.</title>
        <authorList>
            <person name="Cyle K.T."/>
            <person name="Wilhelm R.C."/>
            <person name="Martinez C.E."/>
        </authorList>
    </citation>
    <scope>NUCLEOTIDE SEQUENCE [LARGE SCALE GENOMIC DNA]</scope>
    <source>
        <strain evidence="6 7">5N</strain>
    </source>
</reference>
<accession>A0A972NNY6</accession>
<sequence>MKLATFSIRGGLPEIGVVDGARIVRIQPALPRLASNMIDLIDRWDDARSAVQQVVEDAAHVVALDQVQLLAPIGRPGKIMAMGLNYADHVAEAGLEIPKHQGWFCKQPNTVHPPYAPIQIPKASKSVDYEVELVFIVGKRGRHLSRADAPDHIFGYCVGNDVTARDWQMRTPQWVLGKSFDSHGPFGPWITTSDEIGDPHRLGIRSIVNDEVRQNSNTRELIFDVFDQVTYLSQAMTLEPGDIVFSGTPGGIGAAMKPPVFLKAGDRVRCEIDELGALDAVFENEA</sequence>
<evidence type="ECO:0000256" key="4">
    <source>
        <dbReference type="ARBA" id="ARBA00022801"/>
    </source>
</evidence>